<feature type="domain" description="LysM" evidence="4">
    <location>
        <begin position="43"/>
        <end position="87"/>
    </location>
</feature>
<dbReference type="InterPro" id="IPR018392">
    <property type="entry name" value="LysM"/>
</dbReference>
<dbReference type="GO" id="GO:0008061">
    <property type="term" value="F:chitin binding"/>
    <property type="evidence" value="ECO:0007669"/>
    <property type="project" value="UniProtKB-KW"/>
</dbReference>
<name>A0AAF0WZE9_DAUCS</name>
<evidence type="ECO:0000313" key="5">
    <source>
        <dbReference type="EMBL" id="WOG98782.1"/>
    </source>
</evidence>
<organism evidence="5 6">
    <name type="scientific">Daucus carota subsp. sativus</name>
    <name type="common">Carrot</name>
    <dbReference type="NCBI Taxonomy" id="79200"/>
    <lineage>
        <taxon>Eukaryota</taxon>
        <taxon>Viridiplantae</taxon>
        <taxon>Streptophyta</taxon>
        <taxon>Embryophyta</taxon>
        <taxon>Tracheophyta</taxon>
        <taxon>Spermatophyta</taxon>
        <taxon>Magnoliopsida</taxon>
        <taxon>eudicotyledons</taxon>
        <taxon>Gunneridae</taxon>
        <taxon>Pentapetalae</taxon>
        <taxon>asterids</taxon>
        <taxon>campanulids</taxon>
        <taxon>Apiales</taxon>
        <taxon>Apiaceae</taxon>
        <taxon>Apioideae</taxon>
        <taxon>Scandiceae</taxon>
        <taxon>Daucinae</taxon>
        <taxon>Daucus</taxon>
        <taxon>Daucus sect. Daucus</taxon>
    </lineage>
</organism>
<reference evidence="5" key="1">
    <citation type="journal article" date="2016" name="Nat. Genet.">
        <title>A high-quality carrot genome assembly provides new insights into carotenoid accumulation and asterid genome evolution.</title>
        <authorList>
            <person name="Iorizzo M."/>
            <person name="Ellison S."/>
            <person name="Senalik D."/>
            <person name="Zeng P."/>
            <person name="Satapoomin P."/>
            <person name="Huang J."/>
            <person name="Bowman M."/>
            <person name="Iovene M."/>
            <person name="Sanseverino W."/>
            <person name="Cavagnaro P."/>
            <person name="Yildiz M."/>
            <person name="Macko-Podgorni A."/>
            <person name="Moranska E."/>
            <person name="Grzebelus E."/>
            <person name="Grzebelus D."/>
            <person name="Ashrafi H."/>
            <person name="Zheng Z."/>
            <person name="Cheng S."/>
            <person name="Spooner D."/>
            <person name="Van Deynze A."/>
            <person name="Simon P."/>
        </authorList>
    </citation>
    <scope>NUCLEOTIDE SEQUENCE</scope>
    <source>
        <tissue evidence="5">Leaf</tissue>
    </source>
</reference>
<sequence>MAKATGMLFNFVQILLLLLLIISVADAGSIPLGIGFKTVVCNKVYGAENGDTCSTVSAALNITPDFFGSINPNLNCSNIFVSEWLCINGTLI</sequence>
<protein>
    <recommendedName>
        <fullName evidence="4">LysM domain-containing protein</fullName>
    </recommendedName>
</protein>
<feature type="chain" id="PRO_5042239512" description="LysM domain-containing protein" evidence="3">
    <location>
        <begin position="28"/>
        <end position="92"/>
    </location>
</feature>
<evidence type="ECO:0000256" key="3">
    <source>
        <dbReference type="SAM" id="SignalP"/>
    </source>
</evidence>
<evidence type="ECO:0000259" key="4">
    <source>
        <dbReference type="PROSITE" id="PS51782"/>
    </source>
</evidence>
<reference evidence="5" key="2">
    <citation type="submission" date="2022-03" db="EMBL/GenBank/DDBJ databases">
        <title>Draft title - Genomic analysis of global carrot germplasm unveils the trajectory of domestication and the origin of high carotenoid orange carrot.</title>
        <authorList>
            <person name="Iorizzo M."/>
            <person name="Ellison S."/>
            <person name="Senalik D."/>
            <person name="Macko-Podgorni A."/>
            <person name="Grzebelus D."/>
            <person name="Bostan H."/>
            <person name="Rolling W."/>
            <person name="Curaba J."/>
            <person name="Simon P."/>
        </authorList>
    </citation>
    <scope>NUCLEOTIDE SEQUENCE</scope>
    <source>
        <tissue evidence="5">Leaf</tissue>
    </source>
</reference>
<dbReference type="SUPFAM" id="SSF54106">
    <property type="entry name" value="LysM domain"/>
    <property type="match status" value="1"/>
</dbReference>
<keyword evidence="2" id="KW-0843">Virulence</keyword>
<dbReference type="Pfam" id="PF01476">
    <property type="entry name" value="LysM"/>
    <property type="match status" value="1"/>
</dbReference>
<dbReference type="Proteomes" id="UP000077755">
    <property type="component" value="Chromosome 4"/>
</dbReference>
<dbReference type="AlphaFoldDB" id="A0AAF0WZE9"/>
<gene>
    <name evidence="5" type="ORF">DCAR_0418127</name>
</gene>
<dbReference type="InterPro" id="IPR036779">
    <property type="entry name" value="LysM_dom_sf"/>
</dbReference>
<dbReference type="PROSITE" id="PS51782">
    <property type="entry name" value="LYSM"/>
    <property type="match status" value="1"/>
</dbReference>
<dbReference type="Gene3D" id="3.10.350.10">
    <property type="entry name" value="LysM domain"/>
    <property type="match status" value="1"/>
</dbReference>
<dbReference type="EMBL" id="CP093346">
    <property type="protein sequence ID" value="WOG98782.1"/>
    <property type="molecule type" value="Genomic_DNA"/>
</dbReference>
<dbReference type="InterPro" id="IPR052210">
    <property type="entry name" value="LysM1-like"/>
</dbReference>
<dbReference type="PANTHER" id="PTHR34997:SF1">
    <property type="entry name" value="PEPTIDOGLYCAN-BINDING LYSIN DOMAIN"/>
    <property type="match status" value="1"/>
</dbReference>
<evidence type="ECO:0000256" key="1">
    <source>
        <dbReference type="ARBA" id="ARBA00022669"/>
    </source>
</evidence>
<evidence type="ECO:0000256" key="2">
    <source>
        <dbReference type="ARBA" id="ARBA00023026"/>
    </source>
</evidence>
<accession>A0AAF0WZE9</accession>
<proteinExistence type="predicted"/>
<dbReference type="PANTHER" id="PTHR34997">
    <property type="entry name" value="AM15"/>
    <property type="match status" value="1"/>
</dbReference>
<keyword evidence="1" id="KW-0147">Chitin-binding</keyword>
<evidence type="ECO:0000313" key="6">
    <source>
        <dbReference type="Proteomes" id="UP000077755"/>
    </source>
</evidence>
<keyword evidence="6" id="KW-1185">Reference proteome</keyword>
<keyword evidence="3" id="KW-0732">Signal</keyword>
<feature type="signal peptide" evidence="3">
    <location>
        <begin position="1"/>
        <end position="27"/>
    </location>
</feature>